<dbReference type="EMBL" id="JAFVMH010000001">
    <property type="protein sequence ID" value="MBO1323856.1"/>
    <property type="molecule type" value="Genomic_DNA"/>
</dbReference>
<dbReference type="AlphaFoldDB" id="A0A939HKR3"/>
<sequence>MNWLRLACATALGFYLAVAPGLSFAVDDPSEMLPDPKAEARAEAIGAQLRCLVCQNESIEDSSAGLARDLRRVVREHVAKGENSQQIMDWMVSRYGNFIRLRPAFSFGTVLLWGMPVLAVLLGTGAAVLFYRRRASQPPPAPLTPEEEARLASLTARAPQDKGSADEHPADTGPADRDPTGKGENV</sequence>
<organism evidence="10 11">
    <name type="scientific">Acetobacter garciniae</name>
    <dbReference type="NCBI Taxonomy" id="2817435"/>
    <lineage>
        <taxon>Bacteria</taxon>
        <taxon>Pseudomonadati</taxon>
        <taxon>Pseudomonadota</taxon>
        <taxon>Alphaproteobacteria</taxon>
        <taxon>Acetobacterales</taxon>
        <taxon>Acetobacteraceae</taxon>
        <taxon>Acetobacter</taxon>
    </lineage>
</organism>
<evidence type="ECO:0000256" key="3">
    <source>
        <dbReference type="ARBA" id="ARBA00022723"/>
    </source>
</evidence>
<evidence type="ECO:0000313" key="11">
    <source>
        <dbReference type="Proteomes" id="UP000664073"/>
    </source>
</evidence>
<proteinExistence type="inferred from homology"/>
<keyword evidence="2 7" id="KW-0349">Heme</keyword>
<dbReference type="Pfam" id="PF03918">
    <property type="entry name" value="CcmH"/>
    <property type="match status" value="1"/>
</dbReference>
<evidence type="ECO:0000256" key="1">
    <source>
        <dbReference type="ARBA" id="ARBA00010342"/>
    </source>
</evidence>
<dbReference type="CDD" id="cd16378">
    <property type="entry name" value="CcmH_N"/>
    <property type="match status" value="1"/>
</dbReference>
<feature type="domain" description="CcmH/CycL/Ccl2/NrfF N-terminal" evidence="9">
    <location>
        <begin position="17"/>
        <end position="154"/>
    </location>
</feature>
<dbReference type="InterPro" id="IPR005616">
    <property type="entry name" value="CcmH/CycL/Ccl2/NrfF_N"/>
</dbReference>
<evidence type="ECO:0000256" key="2">
    <source>
        <dbReference type="ARBA" id="ARBA00022617"/>
    </source>
</evidence>
<feature type="region of interest" description="Disordered" evidence="8">
    <location>
        <begin position="136"/>
        <end position="186"/>
    </location>
</feature>
<feature type="chain" id="PRO_5038160129" description="Cytochrome c-type biogenesis protein" evidence="7">
    <location>
        <begin position="26"/>
        <end position="186"/>
    </location>
</feature>
<evidence type="ECO:0000259" key="9">
    <source>
        <dbReference type="Pfam" id="PF03918"/>
    </source>
</evidence>
<feature type="transmembrane region" description="Helical" evidence="7">
    <location>
        <begin position="110"/>
        <end position="131"/>
    </location>
</feature>
<keyword evidence="7" id="KW-0812">Transmembrane</keyword>
<keyword evidence="4 7" id="KW-0732">Signal</keyword>
<keyword evidence="6 7" id="KW-0408">Iron</keyword>
<dbReference type="InterPro" id="IPR038297">
    <property type="entry name" value="CcmH/CycL/NrfF/Ccl2_sf"/>
</dbReference>
<dbReference type="GO" id="GO:0046872">
    <property type="term" value="F:metal ion binding"/>
    <property type="evidence" value="ECO:0007669"/>
    <property type="project" value="UniProtKB-KW"/>
</dbReference>
<feature type="signal peptide" evidence="7">
    <location>
        <begin position="1"/>
        <end position="25"/>
    </location>
</feature>
<evidence type="ECO:0000256" key="4">
    <source>
        <dbReference type="ARBA" id="ARBA00022729"/>
    </source>
</evidence>
<reference evidence="10" key="1">
    <citation type="submission" date="2021-03" db="EMBL/GenBank/DDBJ databases">
        <title>The complete genome sequence of Acetobacter sp. TBRC 12339.</title>
        <authorList>
            <person name="Charoenyingcharoen P."/>
            <person name="Yukphan P."/>
        </authorList>
    </citation>
    <scope>NUCLEOTIDE SEQUENCE</scope>
    <source>
        <strain evidence="10">TBRC 12339</strain>
    </source>
</reference>
<keyword evidence="11" id="KW-1185">Reference proteome</keyword>
<evidence type="ECO:0000256" key="5">
    <source>
        <dbReference type="ARBA" id="ARBA00022748"/>
    </source>
</evidence>
<evidence type="ECO:0000256" key="7">
    <source>
        <dbReference type="RuleBase" id="RU364112"/>
    </source>
</evidence>
<evidence type="ECO:0000256" key="6">
    <source>
        <dbReference type="ARBA" id="ARBA00023004"/>
    </source>
</evidence>
<dbReference type="InterPro" id="IPR051263">
    <property type="entry name" value="C-type_cytochrome_biogenesis"/>
</dbReference>
<dbReference type="GO" id="GO:0017004">
    <property type="term" value="P:cytochrome complex assembly"/>
    <property type="evidence" value="ECO:0007669"/>
    <property type="project" value="UniProtKB-KW"/>
</dbReference>
<dbReference type="PANTHER" id="PTHR47870">
    <property type="entry name" value="CYTOCHROME C-TYPE BIOGENESIS PROTEIN CCMH"/>
    <property type="match status" value="1"/>
</dbReference>
<protein>
    <recommendedName>
        <fullName evidence="7">Cytochrome c-type biogenesis protein</fullName>
    </recommendedName>
</protein>
<accession>A0A939HKR3</accession>
<comment type="similarity">
    <text evidence="1 7">Belongs to the CcmH/CycL/Ccl2/NrfF family.</text>
</comment>
<keyword evidence="3 7" id="KW-0479">Metal-binding</keyword>
<comment type="caution">
    <text evidence="10">The sequence shown here is derived from an EMBL/GenBank/DDBJ whole genome shotgun (WGS) entry which is preliminary data.</text>
</comment>
<keyword evidence="7" id="KW-1133">Transmembrane helix</keyword>
<keyword evidence="5" id="KW-0201">Cytochrome c-type biogenesis</keyword>
<dbReference type="Gene3D" id="1.10.8.640">
    <property type="entry name" value="Cytochrome C biogenesis protein"/>
    <property type="match status" value="1"/>
</dbReference>
<evidence type="ECO:0000313" key="10">
    <source>
        <dbReference type="EMBL" id="MBO1323856.1"/>
    </source>
</evidence>
<gene>
    <name evidence="10" type="ORF">J2D77_01635</name>
</gene>
<dbReference type="Proteomes" id="UP000664073">
    <property type="component" value="Unassembled WGS sequence"/>
</dbReference>
<dbReference type="PANTHER" id="PTHR47870:SF1">
    <property type="entry name" value="CYTOCHROME C-TYPE BIOGENESIS PROTEIN CCMH"/>
    <property type="match status" value="1"/>
</dbReference>
<keyword evidence="7" id="KW-0472">Membrane</keyword>
<dbReference type="GO" id="GO:0005886">
    <property type="term" value="C:plasma membrane"/>
    <property type="evidence" value="ECO:0007669"/>
    <property type="project" value="TreeGrafter"/>
</dbReference>
<comment type="function">
    <text evidence="7">Possible subunit of a heme lyase.</text>
</comment>
<evidence type="ECO:0000256" key="8">
    <source>
        <dbReference type="SAM" id="MobiDB-lite"/>
    </source>
</evidence>
<name>A0A939HKR3_9PROT</name>
<feature type="compositionally biased region" description="Basic and acidic residues" evidence="8">
    <location>
        <begin position="159"/>
        <end position="186"/>
    </location>
</feature>